<evidence type="ECO:0000313" key="7">
    <source>
        <dbReference type="Proteomes" id="UP001155010"/>
    </source>
</evidence>
<dbReference type="RefSeq" id="WP_013061507.1">
    <property type="nucleotide sequence ID" value="NZ_CALTRY010000021.1"/>
</dbReference>
<sequence length="103" mass="11274">MSRSEDRAHAESDEAPTDRPGASRADDEGSAQEGGPWRRALRDIAPYLDLGWRLMGVAAFPPLIGAYVDWQLQTAPWGLFVGAAIGLVGSGLQLRRLQHEFRS</sequence>
<dbReference type="Proteomes" id="UP001155144">
    <property type="component" value="Unassembled WGS sequence"/>
</dbReference>
<keyword evidence="2" id="KW-1133">Transmembrane helix</keyword>
<proteinExistence type="predicted"/>
<dbReference type="Proteomes" id="UP001155040">
    <property type="component" value="Unassembled WGS sequence"/>
</dbReference>
<dbReference type="Proteomes" id="UP001155057">
    <property type="component" value="Unassembled WGS sequence"/>
</dbReference>
<evidence type="ECO:0008006" key="8">
    <source>
        <dbReference type="Google" id="ProtNLM"/>
    </source>
</evidence>
<dbReference type="EMBL" id="JANUBF010000011">
    <property type="protein sequence ID" value="MCS4036800.1"/>
    <property type="molecule type" value="Genomic_DNA"/>
</dbReference>
<gene>
    <name evidence="6" type="ORF">GGP45_002452</name>
    <name evidence="3" type="ORF">GGP61_001955</name>
    <name evidence="4" type="ORF">GGP83_002080</name>
    <name evidence="5" type="ORF">GGQ01_001870</name>
</gene>
<dbReference type="Proteomes" id="UP001155010">
    <property type="component" value="Unassembled WGS sequence"/>
</dbReference>
<accession>A0A840DEP4</accession>
<dbReference type="EMBL" id="JANUAE010000006">
    <property type="protein sequence ID" value="MCS3710345.1"/>
    <property type="molecule type" value="Genomic_DNA"/>
</dbReference>
<feature type="region of interest" description="Disordered" evidence="1">
    <location>
        <begin position="1"/>
        <end position="37"/>
    </location>
</feature>
<dbReference type="GeneID" id="83727836"/>
<dbReference type="AlphaFoldDB" id="A0A840DEP4"/>
<dbReference type="EMBL" id="JANUBL010000004">
    <property type="protein sequence ID" value="MCS4122094.1"/>
    <property type="molecule type" value="Genomic_DNA"/>
</dbReference>
<evidence type="ECO:0000313" key="4">
    <source>
        <dbReference type="EMBL" id="MCS3952117.1"/>
    </source>
</evidence>
<evidence type="ECO:0000313" key="3">
    <source>
        <dbReference type="EMBL" id="MCS3710345.1"/>
    </source>
</evidence>
<protein>
    <recommendedName>
        <fullName evidence="8">AtpZ/AtpI family protein</fullName>
    </recommendedName>
</protein>
<comment type="caution">
    <text evidence="4">The sequence shown here is derived from an EMBL/GenBank/DDBJ whole genome shotgun (WGS) entry which is preliminary data.</text>
</comment>
<keyword evidence="2" id="KW-0472">Membrane</keyword>
<reference evidence="4" key="1">
    <citation type="submission" date="2022-08" db="EMBL/GenBank/DDBJ databases">
        <title>Genomic Encyclopedia of Type Strains, Phase V (KMG-V): Genome sequencing to study the core and pangenomes of soil and plant-associated prokaryotes.</title>
        <authorList>
            <person name="Whitman W."/>
        </authorList>
    </citation>
    <scope>NUCLEOTIDE SEQUENCE</scope>
    <source>
        <strain evidence="4">SP2017</strain>
        <strain evidence="5">SP3012</strain>
        <strain evidence="6">SP3026</strain>
        <strain evidence="3">SP3049</strain>
    </source>
</reference>
<organism evidence="4 7">
    <name type="scientific">Salinibacter ruber</name>
    <dbReference type="NCBI Taxonomy" id="146919"/>
    <lineage>
        <taxon>Bacteria</taxon>
        <taxon>Pseudomonadati</taxon>
        <taxon>Rhodothermota</taxon>
        <taxon>Rhodothermia</taxon>
        <taxon>Rhodothermales</taxon>
        <taxon>Salinibacteraceae</taxon>
        <taxon>Salinibacter</taxon>
    </lineage>
</organism>
<feature type="compositionally biased region" description="Basic and acidic residues" evidence="1">
    <location>
        <begin position="1"/>
        <end position="12"/>
    </location>
</feature>
<evidence type="ECO:0000313" key="5">
    <source>
        <dbReference type="EMBL" id="MCS4036800.1"/>
    </source>
</evidence>
<keyword evidence="2" id="KW-0812">Transmembrane</keyword>
<dbReference type="EMBL" id="JANUBB010000008">
    <property type="protein sequence ID" value="MCS3952117.1"/>
    <property type="molecule type" value="Genomic_DNA"/>
</dbReference>
<feature type="transmembrane region" description="Helical" evidence="2">
    <location>
        <begin position="47"/>
        <end position="68"/>
    </location>
</feature>
<evidence type="ECO:0000256" key="1">
    <source>
        <dbReference type="SAM" id="MobiDB-lite"/>
    </source>
</evidence>
<feature type="transmembrane region" description="Helical" evidence="2">
    <location>
        <begin position="74"/>
        <end position="94"/>
    </location>
</feature>
<evidence type="ECO:0000313" key="6">
    <source>
        <dbReference type="EMBL" id="MCS4122094.1"/>
    </source>
</evidence>
<evidence type="ECO:0000256" key="2">
    <source>
        <dbReference type="SAM" id="Phobius"/>
    </source>
</evidence>
<name>A0A840DEP4_9BACT</name>